<gene>
    <name evidence="2" type="ORF">LLUT_LOCUS22646</name>
</gene>
<dbReference type="EMBL" id="CAXHTB010000015">
    <property type="protein sequence ID" value="CAL0321586.1"/>
    <property type="molecule type" value="Genomic_DNA"/>
</dbReference>
<protein>
    <submittedName>
        <fullName evidence="2">Uncharacterized protein</fullName>
    </submittedName>
</protein>
<name>A0AAV1XIF9_LUPLU</name>
<proteinExistence type="predicted"/>
<feature type="compositionally biased region" description="Basic and acidic residues" evidence="1">
    <location>
        <begin position="1"/>
        <end position="11"/>
    </location>
</feature>
<dbReference type="AlphaFoldDB" id="A0AAV1XIF9"/>
<comment type="caution">
    <text evidence="2">The sequence shown here is derived from an EMBL/GenBank/DDBJ whole genome shotgun (WGS) entry which is preliminary data.</text>
</comment>
<evidence type="ECO:0000313" key="3">
    <source>
        <dbReference type="Proteomes" id="UP001497480"/>
    </source>
</evidence>
<keyword evidence="3" id="KW-1185">Reference proteome</keyword>
<feature type="region of interest" description="Disordered" evidence="1">
    <location>
        <begin position="1"/>
        <end position="43"/>
    </location>
</feature>
<accession>A0AAV1XIF9</accession>
<feature type="compositionally biased region" description="Basic and acidic residues" evidence="1">
    <location>
        <begin position="28"/>
        <end position="40"/>
    </location>
</feature>
<sequence length="141" mass="16325">MAGQKEDRMLLRDLTPPPPHVQTTEQGSRSDKGKSMDSHHVAPNLKNLDQFRVLKGINQQLLLVKAKDTYNDISLLVMFRYIKQCSMMTAFGMKYLEVGRMLEARFEEKVNRDCANEMKCWHSDFFVESKKVEDQLVAAKE</sequence>
<reference evidence="2 3" key="1">
    <citation type="submission" date="2024-03" db="EMBL/GenBank/DDBJ databases">
        <authorList>
            <person name="Martinez-Hernandez J."/>
        </authorList>
    </citation>
    <scope>NUCLEOTIDE SEQUENCE [LARGE SCALE GENOMIC DNA]</scope>
</reference>
<evidence type="ECO:0000256" key="1">
    <source>
        <dbReference type="SAM" id="MobiDB-lite"/>
    </source>
</evidence>
<dbReference type="Proteomes" id="UP001497480">
    <property type="component" value="Unassembled WGS sequence"/>
</dbReference>
<organism evidence="2 3">
    <name type="scientific">Lupinus luteus</name>
    <name type="common">European yellow lupine</name>
    <dbReference type="NCBI Taxonomy" id="3873"/>
    <lineage>
        <taxon>Eukaryota</taxon>
        <taxon>Viridiplantae</taxon>
        <taxon>Streptophyta</taxon>
        <taxon>Embryophyta</taxon>
        <taxon>Tracheophyta</taxon>
        <taxon>Spermatophyta</taxon>
        <taxon>Magnoliopsida</taxon>
        <taxon>eudicotyledons</taxon>
        <taxon>Gunneridae</taxon>
        <taxon>Pentapetalae</taxon>
        <taxon>rosids</taxon>
        <taxon>fabids</taxon>
        <taxon>Fabales</taxon>
        <taxon>Fabaceae</taxon>
        <taxon>Papilionoideae</taxon>
        <taxon>50 kb inversion clade</taxon>
        <taxon>genistoids sensu lato</taxon>
        <taxon>core genistoids</taxon>
        <taxon>Genisteae</taxon>
        <taxon>Lupinus</taxon>
    </lineage>
</organism>
<evidence type="ECO:0000313" key="2">
    <source>
        <dbReference type="EMBL" id="CAL0321586.1"/>
    </source>
</evidence>